<evidence type="ECO:0000256" key="1">
    <source>
        <dbReference type="ARBA" id="ARBA00022801"/>
    </source>
</evidence>
<evidence type="ECO:0000259" key="2">
    <source>
        <dbReference type="Pfam" id="PF12697"/>
    </source>
</evidence>
<reference evidence="3" key="1">
    <citation type="journal article" date="2023" name="Nat. Commun.">
        <title>Diploid and tetraploid genomes of Acorus and the evolution of monocots.</title>
        <authorList>
            <person name="Ma L."/>
            <person name="Liu K.W."/>
            <person name="Li Z."/>
            <person name="Hsiao Y.Y."/>
            <person name="Qi Y."/>
            <person name="Fu T."/>
            <person name="Tang G.D."/>
            <person name="Zhang D."/>
            <person name="Sun W.H."/>
            <person name="Liu D.K."/>
            <person name="Li Y."/>
            <person name="Chen G.Z."/>
            <person name="Liu X.D."/>
            <person name="Liao X.Y."/>
            <person name="Jiang Y.T."/>
            <person name="Yu X."/>
            <person name="Hao Y."/>
            <person name="Huang J."/>
            <person name="Zhao X.W."/>
            <person name="Ke S."/>
            <person name="Chen Y.Y."/>
            <person name="Wu W.L."/>
            <person name="Hsu J.L."/>
            <person name="Lin Y.F."/>
            <person name="Huang M.D."/>
            <person name="Li C.Y."/>
            <person name="Huang L."/>
            <person name="Wang Z.W."/>
            <person name="Zhao X."/>
            <person name="Zhong W.Y."/>
            <person name="Peng D.H."/>
            <person name="Ahmad S."/>
            <person name="Lan S."/>
            <person name="Zhang J.S."/>
            <person name="Tsai W.C."/>
            <person name="Van de Peer Y."/>
            <person name="Liu Z.J."/>
        </authorList>
    </citation>
    <scope>NUCLEOTIDE SEQUENCE</scope>
    <source>
        <strain evidence="3">SCP</strain>
    </source>
</reference>
<dbReference type="PANTHER" id="PTHR10992:SF1083">
    <property type="entry name" value="METHYLESTERASE 1"/>
    <property type="match status" value="1"/>
</dbReference>
<keyword evidence="1" id="KW-0378">Hydrolase</keyword>
<proteinExistence type="predicted"/>
<dbReference type="InterPro" id="IPR029058">
    <property type="entry name" value="AB_hydrolase_fold"/>
</dbReference>
<dbReference type="InterPro" id="IPR000073">
    <property type="entry name" value="AB_hydrolase_1"/>
</dbReference>
<dbReference type="InterPro" id="IPR045889">
    <property type="entry name" value="MES/HNL"/>
</dbReference>
<organism evidence="3 4">
    <name type="scientific">Acorus gramineus</name>
    <name type="common">Dwarf sweet flag</name>
    <dbReference type="NCBI Taxonomy" id="55184"/>
    <lineage>
        <taxon>Eukaryota</taxon>
        <taxon>Viridiplantae</taxon>
        <taxon>Streptophyta</taxon>
        <taxon>Embryophyta</taxon>
        <taxon>Tracheophyta</taxon>
        <taxon>Spermatophyta</taxon>
        <taxon>Magnoliopsida</taxon>
        <taxon>Liliopsida</taxon>
        <taxon>Acoraceae</taxon>
        <taxon>Acorus</taxon>
    </lineage>
</organism>
<sequence length="261" mass="29401">MGESKQPNHHFVLVHGLGHGAWCWYKLTTLLRSAGHRATAIDLSASGIHPTIFRDIHNFDEYAKPLIDFLVSLPHDDRVILVGHSFGGLSLALAMERFPNTISLAVFLAAFMPDTASPPAHVINEYFERNLVKSWMDTKFTYDGGPDKPPTTMLFGPEILLNNLYQNCPMEDYTLATTLVRVGSLFQEELSNLPAFSMGRYGSVDRAFVICGEDKIIPRDYQIWMLENYAVEVVKEIEGADHMAMLSKPKELFELLMEIAH</sequence>
<dbReference type="GO" id="GO:0080031">
    <property type="term" value="F:methyl salicylate esterase activity"/>
    <property type="evidence" value="ECO:0007669"/>
    <property type="project" value="TreeGrafter"/>
</dbReference>
<dbReference type="Gene3D" id="3.40.50.1820">
    <property type="entry name" value="alpha/beta hydrolase"/>
    <property type="match status" value="1"/>
</dbReference>
<reference evidence="3" key="2">
    <citation type="submission" date="2023-06" db="EMBL/GenBank/DDBJ databases">
        <authorList>
            <person name="Ma L."/>
            <person name="Liu K.-W."/>
            <person name="Li Z."/>
            <person name="Hsiao Y.-Y."/>
            <person name="Qi Y."/>
            <person name="Fu T."/>
            <person name="Tang G."/>
            <person name="Zhang D."/>
            <person name="Sun W.-H."/>
            <person name="Liu D.-K."/>
            <person name="Li Y."/>
            <person name="Chen G.-Z."/>
            <person name="Liu X.-D."/>
            <person name="Liao X.-Y."/>
            <person name="Jiang Y.-T."/>
            <person name="Yu X."/>
            <person name="Hao Y."/>
            <person name="Huang J."/>
            <person name="Zhao X.-W."/>
            <person name="Ke S."/>
            <person name="Chen Y.-Y."/>
            <person name="Wu W.-L."/>
            <person name="Hsu J.-L."/>
            <person name="Lin Y.-F."/>
            <person name="Huang M.-D."/>
            <person name="Li C.-Y."/>
            <person name="Huang L."/>
            <person name="Wang Z.-W."/>
            <person name="Zhao X."/>
            <person name="Zhong W.-Y."/>
            <person name="Peng D.-H."/>
            <person name="Ahmad S."/>
            <person name="Lan S."/>
            <person name="Zhang J.-S."/>
            <person name="Tsai W.-C."/>
            <person name="Van De Peer Y."/>
            <person name="Liu Z.-J."/>
        </authorList>
    </citation>
    <scope>NUCLEOTIDE SEQUENCE</scope>
    <source>
        <strain evidence="3">SCP</strain>
        <tissue evidence="3">Leaves</tissue>
    </source>
</reference>
<dbReference type="GO" id="GO:0009694">
    <property type="term" value="P:jasmonic acid metabolic process"/>
    <property type="evidence" value="ECO:0007669"/>
    <property type="project" value="TreeGrafter"/>
</dbReference>
<name>A0AAV9BHS6_ACOGR</name>
<comment type="caution">
    <text evidence="3">The sequence shown here is derived from an EMBL/GenBank/DDBJ whole genome shotgun (WGS) entry which is preliminary data.</text>
</comment>
<dbReference type="EMBL" id="JAUJYN010000003">
    <property type="protein sequence ID" value="KAK1275662.1"/>
    <property type="molecule type" value="Genomic_DNA"/>
</dbReference>
<feature type="domain" description="AB hydrolase-1" evidence="2">
    <location>
        <begin position="11"/>
        <end position="254"/>
    </location>
</feature>
<dbReference type="Pfam" id="PF12697">
    <property type="entry name" value="Abhydrolase_6"/>
    <property type="match status" value="1"/>
</dbReference>
<dbReference type="GO" id="GO:0080032">
    <property type="term" value="F:methyl jasmonate esterase activity"/>
    <property type="evidence" value="ECO:0007669"/>
    <property type="project" value="TreeGrafter"/>
</dbReference>
<dbReference type="FunFam" id="3.40.50.1820:FF:000051">
    <property type="entry name" value="(S)-hydroxynitrile lyase"/>
    <property type="match status" value="1"/>
</dbReference>
<evidence type="ECO:0000313" key="4">
    <source>
        <dbReference type="Proteomes" id="UP001179952"/>
    </source>
</evidence>
<dbReference type="Proteomes" id="UP001179952">
    <property type="component" value="Unassembled WGS sequence"/>
</dbReference>
<keyword evidence="4" id="KW-1185">Reference proteome</keyword>
<evidence type="ECO:0000313" key="3">
    <source>
        <dbReference type="EMBL" id="KAK1275662.1"/>
    </source>
</evidence>
<dbReference type="AlphaFoldDB" id="A0AAV9BHS6"/>
<dbReference type="GO" id="GO:0009696">
    <property type="term" value="P:salicylic acid metabolic process"/>
    <property type="evidence" value="ECO:0007669"/>
    <property type="project" value="TreeGrafter"/>
</dbReference>
<dbReference type="SUPFAM" id="SSF53474">
    <property type="entry name" value="alpha/beta-Hydrolases"/>
    <property type="match status" value="1"/>
</dbReference>
<dbReference type="PANTHER" id="PTHR10992">
    <property type="entry name" value="METHYLESTERASE FAMILY MEMBER"/>
    <property type="match status" value="1"/>
</dbReference>
<dbReference type="GO" id="GO:0080030">
    <property type="term" value="F:methyl indole-3-acetate esterase activity"/>
    <property type="evidence" value="ECO:0007669"/>
    <property type="project" value="TreeGrafter"/>
</dbReference>
<gene>
    <name evidence="3" type="ORF">QJS04_geneDACA016089</name>
</gene>
<accession>A0AAV9BHS6</accession>
<protein>
    <submittedName>
        <fullName evidence="3">Salicylic acid-binding protein 2</fullName>
    </submittedName>
</protein>